<feature type="signal peptide" evidence="1">
    <location>
        <begin position="1"/>
        <end position="25"/>
    </location>
</feature>
<keyword evidence="5" id="KW-1185">Reference proteome</keyword>
<dbReference type="Pfam" id="PF07486">
    <property type="entry name" value="Hydrolase_2"/>
    <property type="match status" value="1"/>
</dbReference>
<dbReference type="OrthoDB" id="9785345at2"/>
<evidence type="ECO:0000313" key="5">
    <source>
        <dbReference type="Proteomes" id="UP000032633"/>
    </source>
</evidence>
<protein>
    <recommendedName>
        <fullName evidence="6">Spore cortex-lytic protein</fullName>
    </recommendedName>
</protein>
<feature type="chain" id="PRO_5002296358" description="Spore cortex-lytic protein" evidence="1">
    <location>
        <begin position="26"/>
        <end position="214"/>
    </location>
</feature>
<dbReference type="KEGG" id="pbj:VN24_13575"/>
<dbReference type="GO" id="GO:0016787">
    <property type="term" value="F:hydrolase activity"/>
    <property type="evidence" value="ECO:0007669"/>
    <property type="project" value="InterPro"/>
</dbReference>
<gene>
    <name evidence="4" type="ORF">VN24_13575</name>
</gene>
<evidence type="ECO:0008006" key="6">
    <source>
        <dbReference type="Google" id="ProtNLM"/>
    </source>
</evidence>
<organism evidence="4 5">
    <name type="scientific">Paenibacillus beijingensis</name>
    <dbReference type="NCBI Taxonomy" id="1126833"/>
    <lineage>
        <taxon>Bacteria</taxon>
        <taxon>Bacillati</taxon>
        <taxon>Bacillota</taxon>
        <taxon>Bacilli</taxon>
        <taxon>Bacillales</taxon>
        <taxon>Paenibacillaceae</taxon>
        <taxon>Paenibacillus</taxon>
    </lineage>
</organism>
<dbReference type="Gene3D" id="1.10.10.2520">
    <property type="entry name" value="Cell wall hydrolase SleB, domain 1"/>
    <property type="match status" value="1"/>
</dbReference>
<dbReference type="AlphaFoldDB" id="A0A0D5NJG4"/>
<dbReference type="RefSeq" id="WP_045670840.1">
    <property type="nucleotide sequence ID" value="NZ_CP011058.1"/>
</dbReference>
<dbReference type="SUPFAM" id="SSF47090">
    <property type="entry name" value="PGBD-like"/>
    <property type="match status" value="1"/>
</dbReference>
<reference evidence="5" key="2">
    <citation type="submission" date="2015-03" db="EMBL/GenBank/DDBJ databases">
        <title>Genome sequence of Paenibacillus beijingensis strain DSM 24997T.</title>
        <authorList>
            <person name="Kwak Y."/>
            <person name="Shin J.-H."/>
        </authorList>
    </citation>
    <scope>NUCLEOTIDE SEQUENCE [LARGE SCALE GENOMIC DNA]</scope>
    <source>
        <strain evidence="5">DSM 24997</strain>
    </source>
</reference>
<evidence type="ECO:0000259" key="3">
    <source>
        <dbReference type="Pfam" id="PF07486"/>
    </source>
</evidence>
<evidence type="ECO:0000256" key="1">
    <source>
        <dbReference type="SAM" id="SignalP"/>
    </source>
</evidence>
<sequence length="214" mass="23351">MHRFFALLALIVLVAAATVHDKASAAVAPVMKVGSKGPQVKDLQFRLQTLGFFHVPLTTTYGTITKGAVKRFQQHHGLSADGVAGPRTWAKLKKVSVSRNELVLMARVIYGEARGEHFKGQVAVGAVIMNRLQSPLFPNTIKEIIMEPNAFSVIDDGQYLLTPDLTSIKAAKAAVKGMDPTGNALFYYNPKISKSSWFKTRTATTKIGNHLFTV</sequence>
<feature type="domain" description="Cell wall hydrolase SleB" evidence="3">
    <location>
        <begin position="115"/>
        <end position="212"/>
    </location>
</feature>
<dbReference type="STRING" id="1126833.VN24_13575"/>
<dbReference type="InterPro" id="IPR036366">
    <property type="entry name" value="PGBDSf"/>
</dbReference>
<feature type="domain" description="Peptidoglycan binding-like" evidence="2">
    <location>
        <begin position="37"/>
        <end position="92"/>
    </location>
</feature>
<dbReference type="HOGENOM" id="CLU_053345_0_0_9"/>
<dbReference type="InterPro" id="IPR002477">
    <property type="entry name" value="Peptidoglycan-bd-like"/>
</dbReference>
<proteinExistence type="predicted"/>
<evidence type="ECO:0000259" key="2">
    <source>
        <dbReference type="Pfam" id="PF01471"/>
    </source>
</evidence>
<dbReference type="InterPro" id="IPR036365">
    <property type="entry name" value="PGBD-like_sf"/>
</dbReference>
<name>A0A0D5NJG4_9BACL</name>
<dbReference type="Proteomes" id="UP000032633">
    <property type="component" value="Chromosome"/>
</dbReference>
<reference evidence="4 5" key="1">
    <citation type="journal article" date="2015" name="J. Biotechnol.">
        <title>Complete genome sequence of Paenibacillus beijingensis 7188(T) (=DSM 24997(T)), a novel rhizobacterium from jujube garden soil.</title>
        <authorList>
            <person name="Kwak Y."/>
            <person name="Shin J.H."/>
        </authorList>
    </citation>
    <scope>NUCLEOTIDE SEQUENCE [LARGE SCALE GENOMIC DNA]</scope>
    <source>
        <strain evidence="4 5">DSM 24997</strain>
    </source>
</reference>
<dbReference type="Pfam" id="PF01471">
    <property type="entry name" value="PG_binding_1"/>
    <property type="match status" value="1"/>
</dbReference>
<dbReference type="EMBL" id="CP011058">
    <property type="protein sequence ID" value="AJY75411.1"/>
    <property type="molecule type" value="Genomic_DNA"/>
</dbReference>
<evidence type="ECO:0000313" key="4">
    <source>
        <dbReference type="EMBL" id="AJY75411.1"/>
    </source>
</evidence>
<accession>A0A0D5NJG4</accession>
<dbReference type="InterPro" id="IPR042047">
    <property type="entry name" value="SleB_dom1"/>
</dbReference>
<dbReference type="PATRIC" id="fig|1126833.4.peg.2959"/>
<dbReference type="Gene3D" id="6.20.240.60">
    <property type="match status" value="1"/>
</dbReference>
<dbReference type="InterPro" id="IPR011105">
    <property type="entry name" value="Cell_wall_hydrolase_SleB"/>
</dbReference>
<dbReference type="Gene3D" id="1.10.101.10">
    <property type="entry name" value="PGBD-like superfamily/PGBD"/>
    <property type="match status" value="1"/>
</dbReference>
<keyword evidence="1" id="KW-0732">Signal</keyword>